<evidence type="ECO:0000313" key="7">
    <source>
        <dbReference type="EMBL" id="APS00738.1"/>
    </source>
</evidence>
<protein>
    <submittedName>
        <fullName evidence="7">Uncharacterized protein</fullName>
    </submittedName>
</protein>
<keyword evidence="3 6" id="KW-0479">Metal-binding</keyword>
<evidence type="ECO:0000256" key="5">
    <source>
        <dbReference type="ARBA" id="ARBA00022842"/>
    </source>
</evidence>
<keyword evidence="8" id="KW-1185">Reference proteome</keyword>
<dbReference type="GO" id="GO:0016791">
    <property type="term" value="F:phosphatase activity"/>
    <property type="evidence" value="ECO:0007669"/>
    <property type="project" value="UniProtKB-ARBA"/>
</dbReference>
<dbReference type="PANTHER" id="PTHR43200">
    <property type="entry name" value="PHOSPHATASE"/>
    <property type="match status" value="1"/>
</dbReference>
<comment type="cofactor">
    <cofactor evidence="1 6">
        <name>Mg(2+)</name>
        <dbReference type="ChEBI" id="CHEBI:18420"/>
    </cofactor>
</comment>
<dbReference type="GO" id="GO:0000105">
    <property type="term" value="P:L-histidine biosynthetic process"/>
    <property type="evidence" value="ECO:0007669"/>
    <property type="project" value="TreeGrafter"/>
</dbReference>
<evidence type="ECO:0000256" key="6">
    <source>
        <dbReference type="PIRSR" id="PIRSR600760-2"/>
    </source>
</evidence>
<sequence length="107" mass="11844">MGEGKECGETREEKEFTWVIDLIDGTTAFAMGKPTYTFLATLVKSGIPLLGILDQPILKERWIGIQGEISTYNGTPITPSPLNPLLNASLQSTPPDTFLHPNERYCF</sequence>
<feature type="binding site" evidence="6">
    <location>
        <position position="21"/>
    </location>
    <ligand>
        <name>Mg(2+)</name>
        <dbReference type="ChEBI" id="CHEBI:18420"/>
        <label>1</label>
        <note>catalytic</note>
    </ligand>
</feature>
<dbReference type="Proteomes" id="UP000185544">
    <property type="component" value="Chromosome"/>
</dbReference>
<dbReference type="PANTHER" id="PTHR43200:SF6">
    <property type="entry name" value="3'(2'),5'-BISPHOSPHATE NUCLEOTIDASE"/>
    <property type="match status" value="1"/>
</dbReference>
<feature type="binding site" evidence="6">
    <location>
        <position position="23"/>
    </location>
    <ligand>
        <name>Mg(2+)</name>
        <dbReference type="ChEBI" id="CHEBI:18420"/>
        <label>1</label>
        <note>catalytic</note>
    </ligand>
</feature>
<reference evidence="7 8" key="1">
    <citation type="submission" date="2016-08" db="EMBL/GenBank/DDBJ databases">
        <title>Identification and validation of antigenic proteins from Pajaroellobacter abortibovis using de-novo genome sequence assembly and reverse vaccinology.</title>
        <authorList>
            <person name="Welly B.T."/>
            <person name="Miller M.R."/>
            <person name="Stott J.L."/>
            <person name="Blanchard M.T."/>
            <person name="Islas-Trejo A.D."/>
            <person name="O'Rourke S.M."/>
            <person name="Young A.E."/>
            <person name="Medrano J.F."/>
            <person name="Van Eenennaam A.L."/>
        </authorList>
    </citation>
    <scope>NUCLEOTIDE SEQUENCE [LARGE SCALE GENOMIC DNA]</scope>
    <source>
        <strain evidence="7 8">BTF92-0548A/99-0131</strain>
    </source>
</reference>
<evidence type="ECO:0000256" key="1">
    <source>
        <dbReference type="ARBA" id="ARBA00001946"/>
    </source>
</evidence>
<organism evidence="7 8">
    <name type="scientific">Pajaroellobacter abortibovis</name>
    <dbReference type="NCBI Taxonomy" id="1882918"/>
    <lineage>
        <taxon>Bacteria</taxon>
        <taxon>Pseudomonadati</taxon>
        <taxon>Myxococcota</taxon>
        <taxon>Polyangia</taxon>
        <taxon>Polyangiales</taxon>
        <taxon>Polyangiaceae</taxon>
    </lineage>
</organism>
<evidence type="ECO:0000313" key="8">
    <source>
        <dbReference type="Proteomes" id="UP000185544"/>
    </source>
</evidence>
<evidence type="ECO:0000256" key="3">
    <source>
        <dbReference type="ARBA" id="ARBA00022723"/>
    </source>
</evidence>
<name>A0A1L6MZ67_9BACT</name>
<dbReference type="InterPro" id="IPR051090">
    <property type="entry name" value="Inositol_monoP_superfamily"/>
</dbReference>
<feature type="binding site" evidence="6">
    <location>
        <position position="24"/>
    </location>
    <ligand>
        <name>Mg(2+)</name>
        <dbReference type="ChEBI" id="CHEBI:18420"/>
        <label>1</label>
        <note>catalytic</note>
    </ligand>
</feature>
<dbReference type="SUPFAM" id="SSF56655">
    <property type="entry name" value="Carbohydrate phosphatase"/>
    <property type="match status" value="1"/>
</dbReference>
<dbReference type="InterPro" id="IPR000760">
    <property type="entry name" value="Inositol_monophosphatase-like"/>
</dbReference>
<comment type="similarity">
    <text evidence="2">Belongs to the inositol monophosphatase superfamily.</text>
</comment>
<dbReference type="GO" id="GO:0046872">
    <property type="term" value="F:metal ion binding"/>
    <property type="evidence" value="ECO:0007669"/>
    <property type="project" value="UniProtKB-KW"/>
</dbReference>
<dbReference type="Gene3D" id="3.30.540.10">
    <property type="entry name" value="Fructose-1,6-Bisphosphatase, subunit A, domain 1"/>
    <property type="match status" value="1"/>
</dbReference>
<keyword evidence="5 6" id="KW-0460">Magnesium</keyword>
<accession>A0A1L6MZ67</accession>
<evidence type="ECO:0000256" key="2">
    <source>
        <dbReference type="ARBA" id="ARBA00009759"/>
    </source>
</evidence>
<gene>
    <name evidence="7" type="ORF">BCY86_08645</name>
</gene>
<proteinExistence type="inferred from homology"/>
<dbReference type="EMBL" id="CP016908">
    <property type="protein sequence ID" value="APS00738.1"/>
    <property type="molecule type" value="Genomic_DNA"/>
</dbReference>
<evidence type="ECO:0000256" key="4">
    <source>
        <dbReference type="ARBA" id="ARBA00022801"/>
    </source>
</evidence>
<keyword evidence="4" id="KW-0378">Hydrolase</keyword>
<dbReference type="Pfam" id="PF00459">
    <property type="entry name" value="Inositol_P"/>
    <property type="match status" value="1"/>
</dbReference>
<dbReference type="KEGG" id="pabo:BCY86_08645"/>
<dbReference type="STRING" id="1882918.BCY86_08645"/>
<dbReference type="AlphaFoldDB" id="A0A1L6MZ67"/>